<protein>
    <submittedName>
        <fullName evidence="2">Uncharacterized protein</fullName>
    </submittedName>
</protein>
<accession>A0A3B0FIW8</accession>
<comment type="caution">
    <text evidence="2">The sequence shown here is derived from an EMBL/GenBank/DDBJ whole genome shotgun (WGS) entry which is preliminary data.</text>
</comment>
<dbReference type="Proteomes" id="UP000273159">
    <property type="component" value="Unassembled WGS sequence"/>
</dbReference>
<dbReference type="EMBL" id="RBNH01000016">
    <property type="protein sequence ID" value="RKO21622.1"/>
    <property type="molecule type" value="Genomic_DNA"/>
</dbReference>
<feature type="region of interest" description="Disordered" evidence="1">
    <location>
        <begin position="1"/>
        <end position="22"/>
    </location>
</feature>
<evidence type="ECO:0000313" key="2">
    <source>
        <dbReference type="EMBL" id="RKO21622.1"/>
    </source>
</evidence>
<sequence>MKRSEKLSSVPGRGRSGDRREPVAVTVEVRGEDEDAAFGGHGAVVLGHFQVFGTLDQRLAWCRRHLAGG</sequence>
<reference evidence="2 3" key="1">
    <citation type="submission" date="2018-10" db="EMBL/GenBank/DDBJ databases">
        <title>Genome-guide identification and characterization of bacteria that degrade polycyclic aromatic hydrocarbons and resist hexavalent chromium simultaneously.</title>
        <authorList>
            <person name="Feng H."/>
        </authorList>
    </citation>
    <scope>NUCLEOTIDE SEQUENCE [LARGE SCALE GENOMIC DNA]</scope>
    <source>
        <strain evidence="2 3">J015</strain>
    </source>
</reference>
<organism evidence="2 3">
    <name type="scientific">Pseudarthrobacter phenanthrenivorans</name>
    <name type="common">Arthrobacter phenanthrenivorans</name>
    <dbReference type="NCBI Taxonomy" id="361575"/>
    <lineage>
        <taxon>Bacteria</taxon>
        <taxon>Bacillati</taxon>
        <taxon>Actinomycetota</taxon>
        <taxon>Actinomycetes</taxon>
        <taxon>Micrococcales</taxon>
        <taxon>Micrococcaceae</taxon>
        <taxon>Pseudarthrobacter</taxon>
    </lineage>
</organism>
<reference evidence="3" key="2">
    <citation type="submission" date="2018-10" db="EMBL/GenBank/DDBJ databases">
        <authorList>
            <person name="Wang Y."/>
            <person name="Wang J."/>
            <person name="Yang X."/>
            <person name="Wang Z."/>
            <person name="Huang Y."/>
        </authorList>
    </citation>
    <scope>NUCLEOTIDE SEQUENCE [LARGE SCALE GENOMIC DNA]</scope>
    <source>
        <strain evidence="3">J015</strain>
    </source>
</reference>
<evidence type="ECO:0000313" key="3">
    <source>
        <dbReference type="Proteomes" id="UP000273159"/>
    </source>
</evidence>
<name>A0A3B0FIW8_PSEPS</name>
<proteinExistence type="predicted"/>
<evidence type="ECO:0000256" key="1">
    <source>
        <dbReference type="SAM" id="MobiDB-lite"/>
    </source>
</evidence>
<gene>
    <name evidence="2" type="ORF">D7Z96_16175</name>
</gene>
<dbReference type="AlphaFoldDB" id="A0A3B0FIW8"/>